<sequence>MPSDRIYYTLLVYLREGQDPIYQAYENKVLPLLPKYNGRLELRLKSNKTAPNQPDEIHVASFPSVADFEAYRDDPERLNSAGMFQDSVAEAVLVQGVRIDF</sequence>
<name>A0A5M6DA13_9BACT</name>
<dbReference type="SUPFAM" id="SSF54909">
    <property type="entry name" value="Dimeric alpha+beta barrel"/>
    <property type="match status" value="1"/>
</dbReference>
<evidence type="ECO:0000313" key="2">
    <source>
        <dbReference type="Proteomes" id="UP000323426"/>
    </source>
</evidence>
<proteinExistence type="predicted"/>
<evidence type="ECO:0000313" key="1">
    <source>
        <dbReference type="EMBL" id="KAA5544233.1"/>
    </source>
</evidence>
<protein>
    <submittedName>
        <fullName evidence="1">DUF1330 domain-containing protein</fullName>
    </submittedName>
</protein>
<comment type="caution">
    <text evidence="1">The sequence shown here is derived from an EMBL/GenBank/DDBJ whole genome shotgun (WGS) entry which is preliminary data.</text>
</comment>
<keyword evidence="2" id="KW-1185">Reference proteome</keyword>
<dbReference type="Proteomes" id="UP000323426">
    <property type="component" value="Unassembled WGS sequence"/>
</dbReference>
<dbReference type="InterPro" id="IPR011008">
    <property type="entry name" value="Dimeric_a/b-barrel"/>
</dbReference>
<dbReference type="EMBL" id="VWSF01000011">
    <property type="protein sequence ID" value="KAA5544233.1"/>
    <property type="molecule type" value="Genomic_DNA"/>
</dbReference>
<gene>
    <name evidence="1" type="ORF">F0145_15105</name>
</gene>
<dbReference type="RefSeq" id="WP_150089363.1">
    <property type="nucleotide sequence ID" value="NZ_VWSF01000011.1"/>
</dbReference>
<dbReference type="Gene3D" id="3.30.70.100">
    <property type="match status" value="1"/>
</dbReference>
<dbReference type="AlphaFoldDB" id="A0A5M6DA13"/>
<organism evidence="1 2">
    <name type="scientific">Adhaeribacter rhizoryzae</name>
    <dbReference type="NCBI Taxonomy" id="2607907"/>
    <lineage>
        <taxon>Bacteria</taxon>
        <taxon>Pseudomonadati</taxon>
        <taxon>Bacteroidota</taxon>
        <taxon>Cytophagia</taxon>
        <taxon>Cytophagales</taxon>
        <taxon>Hymenobacteraceae</taxon>
        <taxon>Adhaeribacter</taxon>
    </lineage>
</organism>
<accession>A0A5M6DA13</accession>
<reference evidence="1 2" key="1">
    <citation type="submission" date="2019-09" db="EMBL/GenBank/DDBJ databases">
        <title>Genome sequence and assembly of Adhaeribacter sp.</title>
        <authorList>
            <person name="Chhetri G."/>
        </authorList>
    </citation>
    <scope>NUCLEOTIDE SEQUENCE [LARGE SCALE GENOMIC DNA]</scope>
    <source>
        <strain evidence="1 2">DK36</strain>
    </source>
</reference>